<comment type="similarity">
    <text evidence="3">Belongs to the AAA ATPase family. Highly divergent.</text>
</comment>
<gene>
    <name evidence="6" type="ORF">F6J89_33700</name>
</gene>
<feature type="domain" description="AAA+ ATPase" evidence="5">
    <location>
        <begin position="77"/>
        <end position="208"/>
    </location>
</feature>
<dbReference type="GO" id="GO:0005524">
    <property type="term" value="F:ATP binding"/>
    <property type="evidence" value="ECO:0007669"/>
    <property type="project" value="UniProtKB-KW"/>
</dbReference>
<dbReference type="SUPFAM" id="SSF52540">
    <property type="entry name" value="P-loop containing nucleoside triphosphate hydrolases"/>
    <property type="match status" value="1"/>
</dbReference>
<organism evidence="6">
    <name type="scientific">Symploca sp. SIO1C4</name>
    <dbReference type="NCBI Taxonomy" id="2607765"/>
    <lineage>
        <taxon>Bacteria</taxon>
        <taxon>Bacillati</taxon>
        <taxon>Cyanobacteriota</taxon>
        <taxon>Cyanophyceae</taxon>
        <taxon>Coleofasciculales</taxon>
        <taxon>Coleofasciculaceae</taxon>
        <taxon>Symploca</taxon>
    </lineage>
</organism>
<dbReference type="AlphaFoldDB" id="A0A6B3NLQ7"/>
<evidence type="ECO:0000256" key="3">
    <source>
        <dbReference type="ARBA" id="ARBA00038088"/>
    </source>
</evidence>
<dbReference type="InterPro" id="IPR003593">
    <property type="entry name" value="AAA+_ATPase"/>
</dbReference>
<feature type="non-terminal residue" evidence="6">
    <location>
        <position position="1"/>
    </location>
</feature>
<keyword evidence="1" id="KW-0547">Nucleotide-binding</keyword>
<reference evidence="6" key="1">
    <citation type="submission" date="2019-11" db="EMBL/GenBank/DDBJ databases">
        <title>Genomic insights into an expanded diversity of filamentous marine cyanobacteria reveals the extraordinary biosynthetic potential of Moorea and Okeania.</title>
        <authorList>
            <person name="Ferreira Leao T."/>
            <person name="Wang M."/>
            <person name="Moss N."/>
            <person name="Da Silva R."/>
            <person name="Sanders J."/>
            <person name="Nurk S."/>
            <person name="Gurevich A."/>
            <person name="Humphrey G."/>
            <person name="Reher R."/>
            <person name="Zhu Q."/>
            <person name="Belda-Ferre P."/>
            <person name="Glukhov E."/>
            <person name="Rex R."/>
            <person name="Dorrestein P.C."/>
            <person name="Knight R."/>
            <person name="Pevzner P."/>
            <person name="Gerwick W.H."/>
            <person name="Gerwick L."/>
        </authorList>
    </citation>
    <scope>NUCLEOTIDE SEQUENCE</scope>
    <source>
        <strain evidence="6">SIO1C4</strain>
    </source>
</reference>
<dbReference type="Gene3D" id="1.10.8.60">
    <property type="match status" value="1"/>
</dbReference>
<keyword evidence="2" id="KW-0067">ATP-binding</keyword>
<dbReference type="PANTHER" id="PTHR42960">
    <property type="entry name" value="YCF46 PROTEIN"/>
    <property type="match status" value="1"/>
</dbReference>
<evidence type="ECO:0000256" key="4">
    <source>
        <dbReference type="ARBA" id="ARBA00040480"/>
    </source>
</evidence>
<dbReference type="InterPro" id="IPR003959">
    <property type="entry name" value="ATPase_AAA_core"/>
</dbReference>
<name>A0A6B3NLQ7_9CYAN</name>
<evidence type="ECO:0000256" key="2">
    <source>
        <dbReference type="ARBA" id="ARBA00022840"/>
    </source>
</evidence>
<dbReference type="PANTHER" id="PTHR42960:SF1">
    <property type="entry name" value="YCF46 PROTEIN"/>
    <property type="match status" value="1"/>
</dbReference>
<dbReference type="InterPro" id="IPR052381">
    <property type="entry name" value="AAA_domain_protein"/>
</dbReference>
<dbReference type="EMBL" id="JAAHFQ010001232">
    <property type="protein sequence ID" value="NER32417.1"/>
    <property type="molecule type" value="Genomic_DNA"/>
</dbReference>
<comment type="caution">
    <text evidence="6">The sequence shown here is derived from an EMBL/GenBank/DDBJ whole genome shotgun (WGS) entry which is preliminary data.</text>
</comment>
<evidence type="ECO:0000313" key="6">
    <source>
        <dbReference type="EMBL" id="NER32417.1"/>
    </source>
</evidence>
<dbReference type="InterPro" id="IPR027417">
    <property type="entry name" value="P-loop_NTPase"/>
</dbReference>
<dbReference type="Pfam" id="PF00004">
    <property type="entry name" value="AAA"/>
    <property type="match status" value="1"/>
</dbReference>
<dbReference type="GO" id="GO:0016887">
    <property type="term" value="F:ATP hydrolysis activity"/>
    <property type="evidence" value="ECO:0007669"/>
    <property type="project" value="InterPro"/>
</dbReference>
<evidence type="ECO:0000256" key="1">
    <source>
        <dbReference type="ARBA" id="ARBA00022741"/>
    </source>
</evidence>
<dbReference type="Gene3D" id="3.40.50.300">
    <property type="entry name" value="P-loop containing nucleotide triphosphate hydrolases"/>
    <property type="match status" value="1"/>
</dbReference>
<evidence type="ECO:0000259" key="5">
    <source>
        <dbReference type="SMART" id="SM00382"/>
    </source>
</evidence>
<accession>A0A6B3NLQ7</accession>
<sequence length="329" mass="36519">IRTPILIGVRMVARWGQADNLADALLDYKIRRLQGLGLDFIPKPDVSDFGGLNRLRQGIEGVRADFSPEARAHNIPLPKGWLLVGPPGTGKTFAAQVCALRLGFPIISVGVDAIVAGGAAYLKRLLRRIEACAPVVCYFDEFDKFFMANSATGEDNKSKQVLGVLLTWLQEKRTPTFVIATLNRLDALPPELTRAGRFDKIYYVGFPQAIERKEIFQIHASRFDPRYLSGDGPLTESEWKILLGKTVNCTGAEIRSIVESAARKLFHLGLPIVIALPELLEQREAMIPLYARDTERVLAMENRAKYISEPASIPDKSVFAPPITSYWGD</sequence>
<protein>
    <recommendedName>
        <fullName evidence="4">Uncharacterized AAA domain-containing protein ycf46</fullName>
    </recommendedName>
</protein>
<proteinExistence type="inferred from homology"/>
<dbReference type="SMART" id="SM00382">
    <property type="entry name" value="AAA"/>
    <property type="match status" value="1"/>
</dbReference>